<sequence length="99" mass="10644">MQRVTPAEPFNPDPDARYLRECSRPGPVYEPEADGVPGGWLLMVVVVLVLLALTGCADAGAQEPQPTPQEQRVARAAARACEGLTPVFENGSLVCLKER</sequence>
<dbReference type="EMBL" id="CP000884">
    <property type="protein sequence ID" value="ABX34560.1"/>
    <property type="molecule type" value="Genomic_DNA"/>
</dbReference>
<dbReference type="Proteomes" id="UP000000784">
    <property type="component" value="Chromosome"/>
</dbReference>
<feature type="transmembrane region" description="Helical" evidence="1">
    <location>
        <begin position="40"/>
        <end position="61"/>
    </location>
</feature>
<organism evidence="2 3">
    <name type="scientific">Delftia acidovorans (strain DSM 14801 / SPH-1)</name>
    <dbReference type="NCBI Taxonomy" id="398578"/>
    <lineage>
        <taxon>Bacteria</taxon>
        <taxon>Pseudomonadati</taxon>
        <taxon>Pseudomonadota</taxon>
        <taxon>Betaproteobacteria</taxon>
        <taxon>Burkholderiales</taxon>
        <taxon>Comamonadaceae</taxon>
        <taxon>Delftia</taxon>
    </lineage>
</organism>
<evidence type="ECO:0000256" key="1">
    <source>
        <dbReference type="SAM" id="Phobius"/>
    </source>
</evidence>
<keyword evidence="1" id="KW-0472">Membrane</keyword>
<dbReference type="HOGENOM" id="CLU_2259146_0_0_4"/>
<protein>
    <recommendedName>
        <fullName evidence="4">Lipoprotein</fullName>
    </recommendedName>
</protein>
<dbReference type="STRING" id="398578.Daci_1920"/>
<dbReference type="GeneID" id="24113894"/>
<proteinExistence type="predicted"/>
<keyword evidence="1" id="KW-1133">Transmembrane helix</keyword>
<keyword evidence="1" id="KW-0812">Transmembrane</keyword>
<dbReference type="RefSeq" id="WP_012203845.1">
    <property type="nucleotide sequence ID" value="NC_010002.1"/>
</dbReference>
<dbReference type="KEGG" id="dac:Daci_1920"/>
<reference evidence="3" key="2">
    <citation type="submission" date="2007-11" db="EMBL/GenBank/DDBJ databases">
        <title>Complete sequence of Delftia acidovorans DSM 14801 / SPH-1.</title>
        <authorList>
            <person name="Copeland A."/>
            <person name="Lucas S."/>
            <person name="Lapidus A."/>
            <person name="Barry K."/>
            <person name="Glavina del Rio T."/>
            <person name="Dalin E."/>
            <person name="Tice H."/>
            <person name="Pitluck S."/>
            <person name="Lowry S."/>
            <person name="Clum A."/>
            <person name="Schmutz J."/>
            <person name="Larimer F."/>
            <person name="Land M."/>
            <person name="Hauser L."/>
            <person name="Kyrpides N."/>
            <person name="Kim E."/>
            <person name="Schleheck D."/>
            <person name="Richardson P."/>
        </authorList>
    </citation>
    <scope>NUCLEOTIDE SEQUENCE [LARGE SCALE GENOMIC DNA]</scope>
    <source>
        <strain evidence="3">DSM 14801 / SPH-1</strain>
    </source>
</reference>
<gene>
    <name evidence="2" type="ordered locus">Daci_1920</name>
</gene>
<evidence type="ECO:0000313" key="2">
    <source>
        <dbReference type="EMBL" id="ABX34560.1"/>
    </source>
</evidence>
<accession>A9BYL7</accession>
<dbReference type="AlphaFoldDB" id="A9BYL7"/>
<evidence type="ECO:0008006" key="4">
    <source>
        <dbReference type="Google" id="ProtNLM"/>
    </source>
</evidence>
<reference evidence="2 3" key="1">
    <citation type="journal article" date="2004" name="Appl. Environ. Microbiol.">
        <title>Mineralization of individual congeners of linear alkylbenzenesulfonate by defined pairs of heterotrophic bacteria.</title>
        <authorList>
            <person name="Schleheck D."/>
            <person name="Knepper T.P."/>
            <person name="Fischer K."/>
            <person name="Cook A.M."/>
        </authorList>
    </citation>
    <scope>NUCLEOTIDE SEQUENCE [LARGE SCALE GENOMIC DNA]</scope>
    <source>
        <strain evidence="3">DSM 14801 / SPH-1</strain>
    </source>
</reference>
<evidence type="ECO:0000313" key="3">
    <source>
        <dbReference type="Proteomes" id="UP000000784"/>
    </source>
</evidence>
<keyword evidence="3" id="KW-1185">Reference proteome</keyword>
<name>A9BYL7_DELAS</name>